<dbReference type="AlphaFoldDB" id="A0AAJ6YLG8"/>
<dbReference type="GO" id="GO:0007165">
    <property type="term" value="P:signal transduction"/>
    <property type="evidence" value="ECO:0007669"/>
    <property type="project" value="UniProtKB-KW"/>
</dbReference>
<evidence type="ECO:0000256" key="7">
    <source>
        <dbReference type="ARBA" id="ARBA00023136"/>
    </source>
</evidence>
<evidence type="ECO:0000256" key="3">
    <source>
        <dbReference type="ARBA" id="ARBA00022606"/>
    </source>
</evidence>
<evidence type="ECO:0000256" key="4">
    <source>
        <dbReference type="ARBA" id="ARBA00022692"/>
    </source>
</evidence>
<dbReference type="KEGG" id="csol:105364090"/>
<keyword evidence="2" id="KW-1003">Cell membrane</keyword>
<evidence type="ECO:0000256" key="9">
    <source>
        <dbReference type="ARBA" id="ARBA00023224"/>
    </source>
</evidence>
<evidence type="ECO:0000256" key="1">
    <source>
        <dbReference type="ARBA" id="ARBA00004651"/>
    </source>
</evidence>
<keyword evidence="11" id="KW-1185">Reference proteome</keyword>
<dbReference type="InterPro" id="IPR004117">
    <property type="entry name" value="7tm6_olfct_rcpt"/>
</dbReference>
<dbReference type="GO" id="GO:0005886">
    <property type="term" value="C:plasma membrane"/>
    <property type="evidence" value="ECO:0007669"/>
    <property type="project" value="UniProtKB-SubCell"/>
</dbReference>
<dbReference type="GO" id="GO:0005549">
    <property type="term" value="F:odorant binding"/>
    <property type="evidence" value="ECO:0007669"/>
    <property type="project" value="InterPro"/>
</dbReference>
<comment type="subcellular location">
    <subcellularLocation>
        <location evidence="1 10">Cell membrane</location>
        <topology evidence="1 10">Multi-pass membrane protein</topology>
    </subcellularLocation>
</comment>
<name>A0AAJ6YLG8_9HYME</name>
<protein>
    <recommendedName>
        <fullName evidence="10">Odorant receptor</fullName>
    </recommendedName>
</protein>
<dbReference type="RefSeq" id="XP_011500255.1">
    <property type="nucleotide sequence ID" value="XM_011501953.1"/>
</dbReference>
<comment type="caution">
    <text evidence="10">Lacks conserved residue(s) required for the propagation of feature annotation.</text>
</comment>
<reference evidence="12" key="1">
    <citation type="submission" date="2025-08" db="UniProtKB">
        <authorList>
            <consortium name="RefSeq"/>
        </authorList>
    </citation>
    <scope>IDENTIFICATION</scope>
</reference>
<dbReference type="PANTHER" id="PTHR21137">
    <property type="entry name" value="ODORANT RECEPTOR"/>
    <property type="match status" value="1"/>
</dbReference>
<keyword evidence="3 10" id="KW-0716">Sensory transduction</keyword>
<keyword evidence="6 10" id="KW-1133">Transmembrane helix</keyword>
<comment type="similarity">
    <text evidence="10">Belongs to the insect chemoreceptor superfamily. Heteromeric odorant receptor channel (TC 1.A.69) family.</text>
</comment>
<dbReference type="GeneID" id="105364090"/>
<evidence type="ECO:0000256" key="8">
    <source>
        <dbReference type="ARBA" id="ARBA00023170"/>
    </source>
</evidence>
<evidence type="ECO:0000313" key="11">
    <source>
        <dbReference type="Proteomes" id="UP000695007"/>
    </source>
</evidence>
<evidence type="ECO:0000256" key="10">
    <source>
        <dbReference type="RuleBase" id="RU351113"/>
    </source>
</evidence>
<evidence type="ECO:0000256" key="5">
    <source>
        <dbReference type="ARBA" id="ARBA00022725"/>
    </source>
</evidence>
<keyword evidence="9 10" id="KW-0807">Transducer</keyword>
<feature type="transmembrane region" description="Helical" evidence="10">
    <location>
        <begin position="58"/>
        <end position="79"/>
    </location>
</feature>
<organism evidence="11 12">
    <name type="scientific">Ceratosolen solmsi marchali</name>
    <dbReference type="NCBI Taxonomy" id="326594"/>
    <lineage>
        <taxon>Eukaryota</taxon>
        <taxon>Metazoa</taxon>
        <taxon>Ecdysozoa</taxon>
        <taxon>Arthropoda</taxon>
        <taxon>Hexapoda</taxon>
        <taxon>Insecta</taxon>
        <taxon>Pterygota</taxon>
        <taxon>Neoptera</taxon>
        <taxon>Endopterygota</taxon>
        <taxon>Hymenoptera</taxon>
        <taxon>Apocrita</taxon>
        <taxon>Proctotrupomorpha</taxon>
        <taxon>Chalcidoidea</taxon>
        <taxon>Agaonidae</taxon>
        <taxon>Agaoninae</taxon>
        <taxon>Ceratosolen</taxon>
    </lineage>
</organism>
<keyword evidence="4 10" id="KW-0812">Transmembrane</keyword>
<feature type="transmembrane region" description="Helical" evidence="10">
    <location>
        <begin position="30"/>
        <end position="52"/>
    </location>
</feature>
<evidence type="ECO:0000256" key="6">
    <source>
        <dbReference type="ARBA" id="ARBA00022989"/>
    </source>
</evidence>
<dbReference type="Proteomes" id="UP000695007">
    <property type="component" value="Unplaced"/>
</dbReference>
<sequence>MTFNTRIIQWNKLLMSPLGLWPENFSNLRFYINFLYMGYFVSLEYLDLWVFIEDFDRVLLNVVENAAFTQIMLRMYILYSYNRSIGALFNEINDDLISKEYTNEERKIFITYQVKSVIFIKLLVISTALTATSHYANPFIGQISEIVEYAGSSSENSSIVFRMPYCFYQFYEIKDVSTYFWTYGTQLPFVFVSAFGQCSSDCLMVTMVYHISGQMAVLALRITNIDTDPKRCTIELQKAFRLHIRLLRMGKDVQEIFSVILIGQIISSLLLVCTLGYQILLNLMIGDNFGLSSLIVFIFLVFLILYTHCTIGENLIIESNRVAEAYYNCNWYQMSNENAKMILLCIHRAQKPMQLSAGQFKTFCLMTYTDTIKTSLGYLSVLRKTL</sequence>
<proteinExistence type="inferred from homology"/>
<evidence type="ECO:0000313" key="12">
    <source>
        <dbReference type="RefSeq" id="XP_011500255.1"/>
    </source>
</evidence>
<feature type="transmembrane region" description="Helical" evidence="10">
    <location>
        <begin position="256"/>
        <end position="277"/>
    </location>
</feature>
<evidence type="ECO:0000256" key="2">
    <source>
        <dbReference type="ARBA" id="ARBA00022475"/>
    </source>
</evidence>
<dbReference type="Pfam" id="PF02949">
    <property type="entry name" value="7tm_6"/>
    <property type="match status" value="1"/>
</dbReference>
<keyword evidence="5 10" id="KW-0552">Olfaction</keyword>
<dbReference type="PANTHER" id="PTHR21137:SF35">
    <property type="entry name" value="ODORANT RECEPTOR 19A-RELATED"/>
    <property type="match status" value="1"/>
</dbReference>
<dbReference type="GO" id="GO:0004984">
    <property type="term" value="F:olfactory receptor activity"/>
    <property type="evidence" value="ECO:0007669"/>
    <property type="project" value="InterPro"/>
</dbReference>
<feature type="transmembrane region" description="Helical" evidence="10">
    <location>
        <begin position="289"/>
        <end position="311"/>
    </location>
</feature>
<keyword evidence="8 10" id="KW-0675">Receptor</keyword>
<accession>A0AAJ6YLG8</accession>
<gene>
    <name evidence="12" type="primary">LOC105364090</name>
</gene>
<keyword evidence="7 10" id="KW-0472">Membrane</keyword>